<name>A0A9D1V5S1_9FIRM</name>
<evidence type="ECO:0000259" key="1">
    <source>
        <dbReference type="Pfam" id="PF17128"/>
    </source>
</evidence>
<evidence type="ECO:0000313" key="3">
    <source>
        <dbReference type="Proteomes" id="UP000824193"/>
    </source>
</evidence>
<dbReference type="SUPFAM" id="SSF81901">
    <property type="entry name" value="HCP-like"/>
    <property type="match status" value="1"/>
</dbReference>
<evidence type="ECO:0000313" key="2">
    <source>
        <dbReference type="EMBL" id="HIX06712.1"/>
    </source>
</evidence>
<dbReference type="Gene3D" id="1.25.40.10">
    <property type="entry name" value="Tetratricopeptide repeat domain"/>
    <property type="match status" value="1"/>
</dbReference>
<organism evidence="2 3">
    <name type="scientific">Candidatus Allofournierella pullicola</name>
    <dbReference type="NCBI Taxonomy" id="2838596"/>
    <lineage>
        <taxon>Bacteria</taxon>
        <taxon>Bacillati</taxon>
        <taxon>Bacillota</taxon>
        <taxon>Clostridia</taxon>
        <taxon>Eubacteriales</taxon>
        <taxon>Oscillospiraceae</taxon>
        <taxon>Allofournierella</taxon>
    </lineage>
</organism>
<gene>
    <name evidence="2" type="ORF">H9865_11555</name>
</gene>
<dbReference type="InterPro" id="IPR011990">
    <property type="entry name" value="TPR-like_helical_dom_sf"/>
</dbReference>
<reference evidence="2" key="2">
    <citation type="submission" date="2021-04" db="EMBL/GenBank/DDBJ databases">
        <authorList>
            <person name="Gilroy R."/>
        </authorList>
    </citation>
    <scope>NUCLEOTIDE SEQUENCE</scope>
    <source>
        <strain evidence="2">2239</strain>
    </source>
</reference>
<dbReference type="EMBL" id="DXFW01000039">
    <property type="protein sequence ID" value="HIX06712.1"/>
    <property type="molecule type" value="Genomic_DNA"/>
</dbReference>
<accession>A0A9D1V5S1</accession>
<dbReference type="InterPro" id="IPR033396">
    <property type="entry name" value="DUF5107"/>
</dbReference>
<dbReference type="Proteomes" id="UP000824193">
    <property type="component" value="Unassembled WGS sequence"/>
</dbReference>
<comment type="caution">
    <text evidence="2">The sequence shown here is derived from an EMBL/GenBank/DDBJ whole genome shotgun (WGS) entry which is preliminary data.</text>
</comment>
<dbReference type="AlphaFoldDB" id="A0A9D1V5S1"/>
<sequence length="668" mass="73421">MQLYASQLTLPGTLPGPQDPQPFFRAQVQDLKVPHNGTFHSEDLEGYGVGCGARTLPYRMQDRYTRSDEPVSLPCVVMENEHLKATLLPTLGGRLWSLFDKDEGRELLFENPALRIANLAIRNAWFSGGVEWNLGHTGHHVFTCAPLYCCKVTGQDGGEFLRMYQFEAIQRQVYQLDFHLPDGAKQLAVHVRIENTLNEASPLYWWTNTAVPLTPHTRVFSASGQVLHQLQMTDYGVNPGFGRCEMPCPPTMRGADASYPWEIPFSTEYFFQNERTEAAPWEVAAEEDGRGFFERSTQPLYARKMFCWGNLQGGRHWCDYLSKPGQGDYIEVQAGLAPTQLHTAQIGPKAVVSFTQIFGAFATPAADVSGEWHDAQGKVARQVEALLPASRVAAIDAACAAAATLPGGALLFAGDERGGLERLRRAAEGEETFAPHLAFPAPTPESALWPWAEVLGGGMLPDAALPAAYMTAPEWLSLLERTANRPDATADARFQWAVALVENGREAEAEPVLKALAESGSAFAAAALGKLAARGNDWAAAADWFTAAHRLEGDKLDVSFAELALEGLVRAGRFGEAWALWQALPESRRTQSARLTAAEAAVKLGKLDFVDECFTVDYAMIREGALGLANVWFEAEARKKAAAENRAFTEADIDRTLPLPWELDFRMF</sequence>
<reference evidence="2" key="1">
    <citation type="journal article" date="2021" name="PeerJ">
        <title>Extensive microbial diversity within the chicken gut microbiome revealed by metagenomics and culture.</title>
        <authorList>
            <person name="Gilroy R."/>
            <person name="Ravi A."/>
            <person name="Getino M."/>
            <person name="Pursley I."/>
            <person name="Horton D.L."/>
            <person name="Alikhan N.F."/>
            <person name="Baker D."/>
            <person name="Gharbi K."/>
            <person name="Hall N."/>
            <person name="Watson M."/>
            <person name="Adriaenssens E.M."/>
            <person name="Foster-Nyarko E."/>
            <person name="Jarju S."/>
            <person name="Secka A."/>
            <person name="Antonio M."/>
            <person name="Oren A."/>
            <person name="Chaudhuri R.R."/>
            <person name="La Ragione R."/>
            <person name="Hildebrand F."/>
            <person name="Pallen M.J."/>
        </authorList>
    </citation>
    <scope>NUCLEOTIDE SEQUENCE</scope>
    <source>
        <strain evidence="2">2239</strain>
    </source>
</reference>
<dbReference type="Pfam" id="PF17128">
    <property type="entry name" value="DUF5107"/>
    <property type="match status" value="1"/>
</dbReference>
<protein>
    <submittedName>
        <fullName evidence="2">DUF5107 domain-containing protein</fullName>
    </submittedName>
</protein>
<feature type="domain" description="DUF5107" evidence="1">
    <location>
        <begin position="56"/>
        <end position="342"/>
    </location>
</feature>
<proteinExistence type="predicted"/>